<comment type="caution">
    <text evidence="1">The sequence shown here is derived from an EMBL/GenBank/DDBJ whole genome shotgun (WGS) entry which is preliminary data.</text>
</comment>
<evidence type="ECO:0000313" key="1">
    <source>
        <dbReference type="EMBL" id="CCH41057.1"/>
    </source>
</evidence>
<dbReference type="Proteomes" id="UP000009328">
    <property type="component" value="Unassembled WGS sequence"/>
</dbReference>
<reference evidence="1 2" key="1">
    <citation type="journal article" date="2012" name="Eukaryot. Cell">
        <title>Draft genome sequence of Wickerhamomyces ciferrii NRRL Y-1031 F-60-10.</title>
        <authorList>
            <person name="Schneider J."/>
            <person name="Andrea H."/>
            <person name="Blom J."/>
            <person name="Jaenicke S."/>
            <person name="Ruckert C."/>
            <person name="Schorsch C."/>
            <person name="Szczepanowski R."/>
            <person name="Farwick M."/>
            <person name="Goesmann A."/>
            <person name="Puhler A."/>
            <person name="Schaffer S."/>
            <person name="Tauch A."/>
            <person name="Kohler T."/>
            <person name="Brinkrolf K."/>
        </authorList>
    </citation>
    <scope>NUCLEOTIDE SEQUENCE [LARGE SCALE GENOMIC DNA]</scope>
    <source>
        <strain evidence="2">ATCC 14091 / BCRC 22168 / CBS 111 / JCM 3599 / NBRC 0793 / NRRL Y-1031 F-60-10</strain>
    </source>
</reference>
<protein>
    <submittedName>
        <fullName evidence="1">Uncharacterized protein</fullName>
    </submittedName>
</protein>
<sequence>MRSLPPPRKSKARAFRRLLHKLYKILTLQFLLKSQKGIVVRKRRTPFHFTSRKYKVKLPKNRRYRSNYNWFKKSKYHRRGIPISQIALGEDNLLDDNGNGVSIQQVQFRSYRRRHGLSRADRKVLRRLFKKMIYKMYAPRRHRNMKNLNIVVDI</sequence>
<gene>
    <name evidence="1" type="ORF">BN7_594</name>
</gene>
<keyword evidence="2" id="KW-1185">Reference proteome</keyword>
<proteinExistence type="predicted"/>
<evidence type="ECO:0000313" key="2">
    <source>
        <dbReference type="Proteomes" id="UP000009328"/>
    </source>
</evidence>
<accession>K0KFP7</accession>
<name>K0KFP7_WICCF</name>
<dbReference type="EMBL" id="CAIF01000011">
    <property type="protein sequence ID" value="CCH41057.1"/>
    <property type="molecule type" value="Genomic_DNA"/>
</dbReference>
<organism evidence="1 2">
    <name type="scientific">Wickerhamomyces ciferrii (strain ATCC 14091 / BCRC 22168 / CBS 111 / JCM 3599 / NBRC 0793 / NRRL Y-1031 F-60-10)</name>
    <name type="common">Yeast</name>
    <name type="synonym">Pichia ciferrii</name>
    <dbReference type="NCBI Taxonomy" id="1206466"/>
    <lineage>
        <taxon>Eukaryota</taxon>
        <taxon>Fungi</taxon>
        <taxon>Dikarya</taxon>
        <taxon>Ascomycota</taxon>
        <taxon>Saccharomycotina</taxon>
        <taxon>Saccharomycetes</taxon>
        <taxon>Phaffomycetales</taxon>
        <taxon>Wickerhamomycetaceae</taxon>
        <taxon>Wickerhamomyces</taxon>
    </lineage>
</organism>
<dbReference type="AlphaFoldDB" id="K0KFP7"/>
<dbReference type="HOGENOM" id="CLU_1705629_0_0_1"/>
<dbReference type="InParanoid" id="K0KFP7"/>